<keyword evidence="4" id="KW-1185">Reference proteome</keyword>
<comment type="caution">
    <text evidence="3">The sequence shown here is derived from an EMBL/GenBank/DDBJ whole genome shotgun (WGS) entry which is preliminary data.</text>
</comment>
<dbReference type="InterPro" id="IPR011048">
    <property type="entry name" value="Haem_d1_sf"/>
</dbReference>
<evidence type="ECO:0000313" key="4">
    <source>
        <dbReference type="Proteomes" id="UP001500063"/>
    </source>
</evidence>
<dbReference type="Pfam" id="PF20248">
    <property type="entry name" value="DUF6603"/>
    <property type="match status" value="1"/>
</dbReference>
<dbReference type="PANTHER" id="PTHR47197">
    <property type="entry name" value="PROTEIN NIRF"/>
    <property type="match status" value="1"/>
</dbReference>
<evidence type="ECO:0000256" key="1">
    <source>
        <dbReference type="SAM" id="MobiDB-lite"/>
    </source>
</evidence>
<dbReference type="InterPro" id="IPR046538">
    <property type="entry name" value="DUF6603"/>
</dbReference>
<dbReference type="PANTHER" id="PTHR47197:SF3">
    <property type="entry name" value="DIHYDRO-HEME D1 DEHYDROGENASE"/>
    <property type="match status" value="1"/>
</dbReference>
<dbReference type="SUPFAM" id="SSF51004">
    <property type="entry name" value="C-terminal (heme d1) domain of cytochrome cd1-nitrite reductase"/>
    <property type="match status" value="1"/>
</dbReference>
<accession>A0ABN0WXK6</accession>
<dbReference type="InterPro" id="IPR019405">
    <property type="entry name" value="Lactonase_7-beta_prop"/>
</dbReference>
<proteinExistence type="predicted"/>
<feature type="domain" description="DUF6603" evidence="2">
    <location>
        <begin position="487"/>
        <end position="984"/>
    </location>
</feature>
<sequence>MTVGKLKEWLKGLSDEKELPLPGGLPDELGDLKNAVNVDALADWFTVGAGLTMPYPDAGNLCVTGIIATETPNVSLWFFTDDESDPAPDGAEITGVQIALSLKNHPVLSVLGGIGLQDLQLVYEIRMLDGAAVRKLSAQAEVPVQDGESIVIACALDFEAGQKSFEFTVEPESGKEWHVAEAFFGLFGAAPPPVLKGITLQRLMLAYDQGGTFQVEVDAGFPLGDITADLDVNVTLTKRSDGQGYDGDYAGRLLLDVPEQGGDVRTLTFAVHDAQHAEFSASCEDSKGVTLADLAGLLGVTDASAAEVLAKLGTVTGLTVGYSAARRSVVFAAKDKSGGSLVVVSDEPREGTRAWAVRVGVGLDARLSQVPLLQGQIPEDQDVGVRGLGVLIASQDLPADRVTELNNALAASDGTLPLLPADGLGKGMAFTVDVTLPGRSGTTPLVVRGGGRSEKTPAPARPRAITQDGDPVGEVSTGLPLVAWVSVQRSVGPLSLRRVGAGFADGTVWVLFDASLGMAGLTVGVDGLGLGIQLSDPVPPQFRLDGLSVGYSRPPLTIKGALVNRPADDTYKTLIEGVLAVTAEEFGLTALGAYAQTRANPDQPSLFLFGRASGKFGGPPPVEITGIMAGFGLNTDLRLPEGDQVLEFPFLKDMTSTGPDADPLEVLNGLMGGEDAWVRPRAGQLWFAAGLAFNIFEFLDGQALLVLEVGDDFAVAVLGTAEARFPKEGPTQYARVRLGLSAKYRASEQILKLTAQLAPGSFLIDEACVLTGGFALYTWFDDAHAGDFVLTLGGYYPGYPVPTRYPQVPRLGFNWPVTSELTISGGSYFALTPGAIMAGGALDVNFRSGDLHAWLTAHANMLIEWAPFHFEAEVDISIGVSFVLDLWLVRETIRVEVGASLRLWGPPTAGEVTVHLWFISFTIGFGDRSARDVPAATWADVVKQLPAKENAVRLVPMDGLTPVRAKDEQGNELWVVGPGAFSFAVRTAVPVTTLFFGDDKSHKVDGQKVDIRPLQGDGKDLDSTLTVTLAKKGEKEQDLSAWYAGGSARNLARLPAALWSEYDGKLKPDSAQRVDNQLMGVDLRLPPPTQGGTPGPVKAGSIAHDDRKPDGALPLKKPTAVAQAEIAGPVTLELAAEAGPLRESRANVAGITGGMTGTLVDQSRDRLFAAMEYLGVSPVTNERLTADDALVAGDITAQPADTVPGTPTASERLYVLGAGKTVTPVDAQSLTAYEPFTLRYQDPSHFAVSPDGTRLCAANPDTQHVDSFDISANPPGAATDLTADPPVWLAKNARGVAFSPDSKQAYATFAQPDQLAVLDLWDGPPKRLQEFGVQTASGTESAPGQVVPAAPWDAGHQTLYIALPDDGTVLKLDLLRINDPTARIYLPAGPAPNRLAVDPRGRWLYVLNAGRSTVTVVDVSAGTVATTLRTGTGPSALAASADGNRLYVANATTGTVSVFDTSGAMPQEADEPVWVGPQPIALAVSSTGDRLYVVRSKTREVQVVDVASTPPALLPGTVLLTDDPVALAVTVPPPATAAPAAPRDTRITEGGAA</sequence>
<gene>
    <name evidence="3" type="ORF">GCM10010319_28080</name>
</gene>
<dbReference type="InterPro" id="IPR051200">
    <property type="entry name" value="Host-pathogen_enzymatic-act"/>
</dbReference>
<dbReference type="InterPro" id="IPR015943">
    <property type="entry name" value="WD40/YVTN_repeat-like_dom_sf"/>
</dbReference>
<dbReference type="EMBL" id="BAAABW010000015">
    <property type="protein sequence ID" value="GAA0349622.1"/>
    <property type="molecule type" value="Genomic_DNA"/>
</dbReference>
<organism evidence="3 4">
    <name type="scientific">Streptomyces blastmyceticus</name>
    <dbReference type="NCBI Taxonomy" id="68180"/>
    <lineage>
        <taxon>Bacteria</taxon>
        <taxon>Bacillati</taxon>
        <taxon>Actinomycetota</taxon>
        <taxon>Actinomycetes</taxon>
        <taxon>Kitasatosporales</taxon>
        <taxon>Streptomycetaceae</taxon>
        <taxon>Streptomyces</taxon>
    </lineage>
</organism>
<dbReference type="RefSeq" id="WP_344118132.1">
    <property type="nucleotide sequence ID" value="NZ_BAAABW010000015.1"/>
</dbReference>
<dbReference type="Pfam" id="PF10282">
    <property type="entry name" value="Lactonase"/>
    <property type="match status" value="1"/>
</dbReference>
<protein>
    <recommendedName>
        <fullName evidence="2">DUF6603 domain-containing protein</fullName>
    </recommendedName>
</protein>
<dbReference type="Proteomes" id="UP001500063">
    <property type="component" value="Unassembled WGS sequence"/>
</dbReference>
<name>A0ABN0WXK6_9ACTN</name>
<feature type="region of interest" description="Disordered" evidence="1">
    <location>
        <begin position="441"/>
        <end position="471"/>
    </location>
</feature>
<feature type="region of interest" description="Disordered" evidence="1">
    <location>
        <begin position="1534"/>
        <end position="1553"/>
    </location>
</feature>
<evidence type="ECO:0000313" key="3">
    <source>
        <dbReference type="EMBL" id="GAA0349622.1"/>
    </source>
</evidence>
<evidence type="ECO:0000259" key="2">
    <source>
        <dbReference type="Pfam" id="PF20248"/>
    </source>
</evidence>
<dbReference type="Gene3D" id="2.130.10.10">
    <property type="entry name" value="YVTN repeat-like/Quinoprotein amine dehydrogenase"/>
    <property type="match status" value="2"/>
</dbReference>
<reference evidence="3 4" key="1">
    <citation type="journal article" date="2019" name="Int. J. Syst. Evol. Microbiol.">
        <title>The Global Catalogue of Microorganisms (GCM) 10K type strain sequencing project: providing services to taxonomists for standard genome sequencing and annotation.</title>
        <authorList>
            <consortium name="The Broad Institute Genomics Platform"/>
            <consortium name="The Broad Institute Genome Sequencing Center for Infectious Disease"/>
            <person name="Wu L."/>
            <person name="Ma J."/>
        </authorList>
    </citation>
    <scope>NUCLEOTIDE SEQUENCE [LARGE SCALE GENOMIC DNA]</scope>
    <source>
        <strain evidence="3 4">JCM 4565</strain>
    </source>
</reference>